<gene>
    <name evidence="1" type="ORF">EYW49_09185</name>
</gene>
<dbReference type="AlphaFoldDB" id="A0A4Q9VRC6"/>
<dbReference type="Proteomes" id="UP000292781">
    <property type="component" value="Unassembled WGS sequence"/>
</dbReference>
<comment type="caution">
    <text evidence="1">The sequence shown here is derived from an EMBL/GenBank/DDBJ whole genome shotgun (WGS) entry which is preliminary data.</text>
</comment>
<accession>A0A4Q9VRC6</accession>
<evidence type="ECO:0000313" key="2">
    <source>
        <dbReference type="Proteomes" id="UP000292781"/>
    </source>
</evidence>
<keyword evidence="2" id="KW-1185">Reference proteome</keyword>
<dbReference type="RefSeq" id="WP_131308616.1">
    <property type="nucleotide sequence ID" value="NZ_SJFN01000011.1"/>
</dbReference>
<dbReference type="Pfam" id="PF13591">
    <property type="entry name" value="MerR_2"/>
    <property type="match status" value="1"/>
</dbReference>
<proteinExistence type="predicted"/>
<protein>
    <recommendedName>
        <fullName evidence="3">MerR family transcriptional regulator</fullName>
    </recommendedName>
</protein>
<dbReference type="Gene3D" id="1.10.1660.10">
    <property type="match status" value="1"/>
</dbReference>
<sequence>MIDIDILVIREPGLLRQDLERWISNEWVRPDRSEGHVVFHDIDVARVRLIRELRDDLAIDEEALPLVLSLLDQIYDLRRHLRMVGGFTGVGA</sequence>
<evidence type="ECO:0000313" key="1">
    <source>
        <dbReference type="EMBL" id="TBW38434.1"/>
    </source>
</evidence>
<name>A0A4Q9VRC6_9HYPH</name>
<evidence type="ECO:0008006" key="3">
    <source>
        <dbReference type="Google" id="ProtNLM"/>
    </source>
</evidence>
<reference evidence="1 2" key="1">
    <citation type="submission" date="2019-02" db="EMBL/GenBank/DDBJ databases">
        <title>Siculibacillus lacustris gen. nov., sp. nov., a new rosette-forming bacterium isolated from a freshwater crater lake (Lake St. Ana, Romania).</title>
        <authorList>
            <person name="Felfoldi T."/>
            <person name="Marton Z."/>
            <person name="Szabo A."/>
            <person name="Mentes A."/>
            <person name="Boka K."/>
            <person name="Marialigeti K."/>
            <person name="Mathe I."/>
            <person name="Koncz M."/>
            <person name="Schumann P."/>
            <person name="Toth E."/>
        </authorList>
    </citation>
    <scope>NUCLEOTIDE SEQUENCE [LARGE SCALE GENOMIC DNA]</scope>
    <source>
        <strain evidence="1 2">SA-279</strain>
    </source>
</reference>
<dbReference type="EMBL" id="SJFN01000011">
    <property type="protein sequence ID" value="TBW38434.1"/>
    <property type="molecule type" value="Genomic_DNA"/>
</dbReference>
<dbReference type="OrthoDB" id="9800876at2"/>
<organism evidence="1 2">
    <name type="scientific">Siculibacillus lacustris</name>
    <dbReference type="NCBI Taxonomy" id="1549641"/>
    <lineage>
        <taxon>Bacteria</taxon>
        <taxon>Pseudomonadati</taxon>
        <taxon>Pseudomonadota</taxon>
        <taxon>Alphaproteobacteria</taxon>
        <taxon>Hyphomicrobiales</taxon>
        <taxon>Ancalomicrobiaceae</taxon>
        <taxon>Siculibacillus</taxon>
    </lineage>
</organism>